<evidence type="ECO:0000256" key="1">
    <source>
        <dbReference type="ARBA" id="ARBA00001946"/>
    </source>
</evidence>
<dbReference type="PANTHER" id="PTHR34405">
    <property type="entry name" value="CRISPR-ASSOCIATED ENDORIBONUCLEASE CAS2"/>
    <property type="match status" value="1"/>
</dbReference>
<evidence type="ECO:0000256" key="2">
    <source>
        <dbReference type="ARBA" id="ARBA00009959"/>
    </source>
</evidence>
<evidence type="ECO:0000256" key="7">
    <source>
        <dbReference type="ARBA" id="ARBA00022842"/>
    </source>
</evidence>
<comment type="function">
    <text evidence="9">CRISPR (clustered regularly interspaced short palindromic repeat), is an adaptive immune system that provides protection against mobile genetic elements (viruses, transposable elements and conjugative plasmids). CRISPR clusters contain sequences complementary to antecedent mobile elements and target invading nucleic acids. CRISPR clusters are transcribed and processed into CRISPR RNA (crRNA). Functions as a ssRNA-specific endoribonuclease. Involved in the integration of spacer DNA into the CRISPR cassette.</text>
</comment>
<reference evidence="10 11" key="1">
    <citation type="journal article" date="2021" name="Nat. Commun.">
        <title>Isolation of a member of the candidate phylum Atribacteria reveals a unique cell membrane structure.</title>
        <authorList>
            <person name="Taiki K."/>
            <person name="Nobu M.K."/>
            <person name="Kusada H."/>
            <person name="Meng X.-Y."/>
            <person name="Hosoki N."/>
            <person name="Uematsu K."/>
            <person name="Yoshioka H."/>
            <person name="Kamagata Y."/>
            <person name="Tamaki H."/>
        </authorList>
    </citation>
    <scope>NUCLEOTIDE SEQUENCE [LARGE SCALE GENOMIC DNA]</scope>
    <source>
        <strain evidence="10 11">RT761</strain>
    </source>
</reference>
<comment type="similarity">
    <text evidence="2 9">Belongs to the CRISPR-associated endoribonuclease Cas2 protein family.</text>
</comment>
<dbReference type="KEGG" id="alam:RT761_01861"/>
<evidence type="ECO:0000256" key="5">
    <source>
        <dbReference type="ARBA" id="ARBA00022759"/>
    </source>
</evidence>
<dbReference type="EC" id="3.1.-.-" evidence="9"/>
<accession>A0A7T1AMH3</accession>
<keyword evidence="5 9" id="KW-0255">Endonuclease</keyword>
<dbReference type="EMBL" id="CP065383">
    <property type="protein sequence ID" value="QPM68639.1"/>
    <property type="molecule type" value="Genomic_DNA"/>
</dbReference>
<dbReference type="GO" id="GO:0016787">
    <property type="term" value="F:hydrolase activity"/>
    <property type="evidence" value="ECO:0007669"/>
    <property type="project" value="UniProtKB-KW"/>
</dbReference>
<feature type="binding site" evidence="9">
    <location>
        <position position="8"/>
    </location>
    <ligand>
        <name>Mg(2+)</name>
        <dbReference type="ChEBI" id="CHEBI:18420"/>
        <note>catalytic</note>
    </ligand>
</feature>
<evidence type="ECO:0000256" key="6">
    <source>
        <dbReference type="ARBA" id="ARBA00022801"/>
    </source>
</evidence>
<dbReference type="HAMAP" id="MF_01471">
    <property type="entry name" value="Cas2"/>
    <property type="match status" value="1"/>
</dbReference>
<keyword evidence="4 9" id="KW-0479">Metal-binding</keyword>
<sequence length="87" mass="10235">MFIIVVYDICDNRVVRILKICRKYLNWVQNSVFEGEITKANFVKLKAELEKNMKKEEDSVIIYGLRTTLYSFRETIGKEKGGEEIII</sequence>
<dbReference type="CDD" id="cd09725">
    <property type="entry name" value="Cas2_I_II_III"/>
    <property type="match status" value="1"/>
</dbReference>
<organism evidence="10 11">
    <name type="scientific">Atribacter laminatus</name>
    <dbReference type="NCBI Taxonomy" id="2847778"/>
    <lineage>
        <taxon>Bacteria</taxon>
        <taxon>Pseudomonadati</taxon>
        <taxon>Atribacterota</taxon>
        <taxon>Atribacteria</taxon>
        <taxon>Atribacterales</taxon>
        <taxon>Atribacteraceae</taxon>
        <taxon>Atribacter</taxon>
    </lineage>
</organism>
<evidence type="ECO:0000256" key="4">
    <source>
        <dbReference type="ARBA" id="ARBA00022723"/>
    </source>
</evidence>
<dbReference type="AlphaFoldDB" id="A0A7T1AMH3"/>
<dbReference type="PANTHER" id="PTHR34405:SF1">
    <property type="entry name" value="CRISPR-ASSOCIATED ENDORIBONUCLEASE CAS2"/>
    <property type="match status" value="1"/>
</dbReference>
<dbReference type="Proteomes" id="UP000594463">
    <property type="component" value="Chromosome"/>
</dbReference>
<dbReference type="GO" id="GO:0051607">
    <property type="term" value="P:defense response to virus"/>
    <property type="evidence" value="ECO:0007669"/>
    <property type="project" value="UniProtKB-UniRule"/>
</dbReference>
<dbReference type="InterPro" id="IPR019199">
    <property type="entry name" value="Virulence_VapD/CRISPR_Cas2"/>
</dbReference>
<dbReference type="RefSeq" id="WP_218111137.1">
    <property type="nucleotide sequence ID" value="NZ_CP065383.1"/>
</dbReference>
<gene>
    <name evidence="9 10" type="primary">cas2</name>
    <name evidence="10" type="ORF">RT761_01861</name>
</gene>
<dbReference type="GO" id="GO:0046872">
    <property type="term" value="F:metal ion binding"/>
    <property type="evidence" value="ECO:0007669"/>
    <property type="project" value="UniProtKB-UniRule"/>
</dbReference>
<comment type="subunit">
    <text evidence="9">Homodimer, forms a heterotetramer with a Cas1 homodimer.</text>
</comment>
<keyword evidence="7 9" id="KW-0460">Magnesium</keyword>
<evidence type="ECO:0000313" key="11">
    <source>
        <dbReference type="Proteomes" id="UP000594463"/>
    </source>
</evidence>
<name>A0A7T1AMH3_ATRLM</name>
<evidence type="ECO:0000256" key="3">
    <source>
        <dbReference type="ARBA" id="ARBA00022722"/>
    </source>
</evidence>
<dbReference type="GO" id="GO:0043571">
    <property type="term" value="P:maintenance of CRISPR repeat elements"/>
    <property type="evidence" value="ECO:0007669"/>
    <property type="project" value="UniProtKB-UniRule"/>
</dbReference>
<keyword evidence="6 9" id="KW-0378">Hydrolase</keyword>
<protein>
    <recommendedName>
        <fullName evidence="9">CRISPR-associated endoribonuclease Cas2</fullName>
        <ecNumber evidence="9">3.1.-.-</ecNumber>
    </recommendedName>
</protein>
<dbReference type="Gene3D" id="3.30.70.240">
    <property type="match status" value="1"/>
</dbReference>
<comment type="cofactor">
    <cofactor evidence="1 9">
        <name>Mg(2+)</name>
        <dbReference type="ChEBI" id="CHEBI:18420"/>
    </cofactor>
</comment>
<keyword evidence="3 9" id="KW-0540">Nuclease</keyword>
<keyword evidence="8 9" id="KW-0051">Antiviral defense</keyword>
<dbReference type="NCBIfam" id="TIGR01573">
    <property type="entry name" value="cas2"/>
    <property type="match status" value="1"/>
</dbReference>
<dbReference type="SUPFAM" id="SSF143430">
    <property type="entry name" value="TTP0101/SSO1404-like"/>
    <property type="match status" value="1"/>
</dbReference>
<dbReference type="GO" id="GO:0004521">
    <property type="term" value="F:RNA endonuclease activity"/>
    <property type="evidence" value="ECO:0007669"/>
    <property type="project" value="InterPro"/>
</dbReference>
<evidence type="ECO:0000256" key="9">
    <source>
        <dbReference type="HAMAP-Rule" id="MF_01471"/>
    </source>
</evidence>
<proteinExistence type="inferred from homology"/>
<keyword evidence="11" id="KW-1185">Reference proteome</keyword>
<dbReference type="InterPro" id="IPR021127">
    <property type="entry name" value="CRISPR_associated_Cas2"/>
</dbReference>
<evidence type="ECO:0000313" key="10">
    <source>
        <dbReference type="EMBL" id="QPM68639.1"/>
    </source>
</evidence>
<dbReference type="Pfam" id="PF09827">
    <property type="entry name" value="CRISPR_Cas2"/>
    <property type="match status" value="1"/>
</dbReference>
<evidence type="ECO:0000256" key="8">
    <source>
        <dbReference type="ARBA" id="ARBA00023118"/>
    </source>
</evidence>